<feature type="chain" id="PRO_5001510504" description="LysM domain-containing protein" evidence="5">
    <location>
        <begin position="22"/>
        <end position="360"/>
    </location>
</feature>
<dbReference type="InterPro" id="IPR052210">
    <property type="entry name" value="LysM1-like"/>
</dbReference>
<evidence type="ECO:0000259" key="6">
    <source>
        <dbReference type="PROSITE" id="PS51782"/>
    </source>
</evidence>
<sequence length="360" mass="38692">MKISSLSILPLLGVVSAGIHGKKPNGPTYAGTNPGCTWYLDLVDDSYTCENIESQWDLSHEAFVAWNPGVKKDCSGLKVGLSVCVEAPMESITATPTSEASTSSETSSASPTASRPPLPSPTQDGLVSNCTKFHQAVSGDTCSKIISRYKPITLDQFIEWNPALEKDCSGLWSGYYYCVGIPGTPSAPLTSMPASTAHSGTNSNATVKPAAPGPTQDGIANNCQRWHKAVSGNTCASLLKQYGTFTLEEFIKWNPAVGEDCSGLWLNYYYCIGIPGTPTTKNSVPKPTTTACNTPGLPSPTQPGAICQCSKWHQVRQGETCDSITRNYRISISKFKEWNPNVGKDCYGLWLRYYVCVGGK</sequence>
<dbReference type="PANTHER" id="PTHR34997">
    <property type="entry name" value="AM15"/>
    <property type="match status" value="1"/>
</dbReference>
<protein>
    <recommendedName>
        <fullName evidence="6">LysM domain-containing protein</fullName>
    </recommendedName>
</protein>
<evidence type="ECO:0000313" key="7">
    <source>
        <dbReference type="EMBL" id="EZF49989.1"/>
    </source>
</evidence>
<dbReference type="InterPro" id="IPR018392">
    <property type="entry name" value="LysM"/>
</dbReference>
<evidence type="ECO:0000256" key="2">
    <source>
        <dbReference type="ARBA" id="ARBA00022729"/>
    </source>
</evidence>
<dbReference type="PANTHER" id="PTHR34997:SF2">
    <property type="entry name" value="LYSM DOMAIN-CONTAINING PROTEIN-RELATED"/>
    <property type="match status" value="1"/>
</dbReference>
<dbReference type="SMART" id="SM00257">
    <property type="entry name" value="LysM"/>
    <property type="match status" value="3"/>
</dbReference>
<feature type="compositionally biased region" description="Low complexity" evidence="4">
    <location>
        <begin position="94"/>
        <end position="113"/>
    </location>
</feature>
<accession>A0A022VVM3</accession>
<dbReference type="Gene3D" id="3.10.350.10">
    <property type="entry name" value="LysM domain"/>
    <property type="match status" value="4"/>
</dbReference>
<name>A0A022VVM3_TRIRU</name>
<keyword evidence="1" id="KW-0147">Chitin-binding</keyword>
<feature type="domain" description="LysM" evidence="6">
    <location>
        <begin position="225"/>
        <end position="272"/>
    </location>
</feature>
<gene>
    <name evidence="7" type="ORF">H103_06522</name>
</gene>
<reference evidence="7" key="1">
    <citation type="submission" date="2014-02" db="EMBL/GenBank/DDBJ databases">
        <title>The Genome Sequence of Trichophyton rubrum (morphotype fischeri) CBS 288.86.</title>
        <authorList>
            <consortium name="The Broad Institute Genomics Platform"/>
            <person name="Cuomo C.A."/>
            <person name="White T.C."/>
            <person name="Graser Y."/>
            <person name="Martinez-Rossi N."/>
            <person name="Heitman J."/>
            <person name="Young S.K."/>
            <person name="Zeng Q."/>
            <person name="Gargeya S."/>
            <person name="Abouelleil A."/>
            <person name="Alvarado L."/>
            <person name="Chapman S.B."/>
            <person name="Gainer-Dewar J."/>
            <person name="Goldberg J."/>
            <person name="Griggs A."/>
            <person name="Gujja S."/>
            <person name="Hansen M."/>
            <person name="Howarth C."/>
            <person name="Imamovic A."/>
            <person name="Larimer J."/>
            <person name="Martinez D."/>
            <person name="Murphy C."/>
            <person name="Pearson M.D."/>
            <person name="Persinoti G."/>
            <person name="Poon T."/>
            <person name="Priest M."/>
            <person name="Roberts A.D."/>
            <person name="Saif S."/>
            <person name="Shea T.D."/>
            <person name="Sykes S.N."/>
            <person name="Wortman J."/>
            <person name="Nusbaum C."/>
            <person name="Birren B."/>
        </authorList>
    </citation>
    <scope>NUCLEOTIDE SEQUENCE [LARGE SCALE GENOMIC DNA]</scope>
    <source>
        <strain evidence="7">CBS 288.86</strain>
    </source>
</reference>
<proteinExistence type="predicted"/>
<evidence type="ECO:0000256" key="3">
    <source>
        <dbReference type="ARBA" id="ARBA00023026"/>
    </source>
</evidence>
<dbReference type="Proteomes" id="UP000023758">
    <property type="component" value="Unassembled WGS sequence"/>
</dbReference>
<evidence type="ECO:0000256" key="1">
    <source>
        <dbReference type="ARBA" id="ARBA00022669"/>
    </source>
</evidence>
<dbReference type="SUPFAM" id="SSF54106">
    <property type="entry name" value="LysM domain"/>
    <property type="match status" value="2"/>
</dbReference>
<organism evidence="7">
    <name type="scientific">Trichophyton rubrum CBS 288.86</name>
    <dbReference type="NCBI Taxonomy" id="1215330"/>
    <lineage>
        <taxon>Eukaryota</taxon>
        <taxon>Fungi</taxon>
        <taxon>Dikarya</taxon>
        <taxon>Ascomycota</taxon>
        <taxon>Pezizomycotina</taxon>
        <taxon>Eurotiomycetes</taxon>
        <taxon>Eurotiomycetidae</taxon>
        <taxon>Onygenales</taxon>
        <taxon>Arthrodermataceae</taxon>
        <taxon>Trichophyton</taxon>
    </lineage>
</organism>
<evidence type="ECO:0000256" key="5">
    <source>
        <dbReference type="SAM" id="SignalP"/>
    </source>
</evidence>
<dbReference type="OrthoDB" id="2281372at2759"/>
<feature type="region of interest" description="Disordered" evidence="4">
    <location>
        <begin position="94"/>
        <end position="125"/>
    </location>
</feature>
<dbReference type="Pfam" id="PF01476">
    <property type="entry name" value="LysM"/>
    <property type="match status" value="2"/>
</dbReference>
<feature type="domain" description="LysM" evidence="6">
    <location>
        <begin position="132"/>
        <end position="179"/>
    </location>
</feature>
<dbReference type="HOGENOM" id="CLU_010591_8_0_1"/>
<dbReference type="InterPro" id="IPR036779">
    <property type="entry name" value="LysM_dom_sf"/>
</dbReference>
<dbReference type="PROSITE" id="PS51782">
    <property type="entry name" value="LYSM"/>
    <property type="match status" value="3"/>
</dbReference>
<dbReference type="EMBL" id="KK207893">
    <property type="protein sequence ID" value="EZF49989.1"/>
    <property type="molecule type" value="Genomic_DNA"/>
</dbReference>
<evidence type="ECO:0000256" key="4">
    <source>
        <dbReference type="SAM" id="MobiDB-lite"/>
    </source>
</evidence>
<feature type="signal peptide" evidence="5">
    <location>
        <begin position="1"/>
        <end position="21"/>
    </location>
</feature>
<keyword evidence="3" id="KW-0843">Virulence</keyword>
<dbReference type="CDD" id="cd00118">
    <property type="entry name" value="LysM"/>
    <property type="match status" value="2"/>
</dbReference>
<dbReference type="AlphaFoldDB" id="A0A022VVM3"/>
<feature type="domain" description="LysM" evidence="6">
    <location>
        <begin position="311"/>
        <end position="357"/>
    </location>
</feature>
<keyword evidence="2 5" id="KW-0732">Signal</keyword>
<dbReference type="GO" id="GO:0008061">
    <property type="term" value="F:chitin binding"/>
    <property type="evidence" value="ECO:0007669"/>
    <property type="project" value="UniProtKB-KW"/>
</dbReference>